<dbReference type="AlphaFoldDB" id="A0A915CAG2"/>
<dbReference type="Proteomes" id="UP000887569">
    <property type="component" value="Unplaced"/>
</dbReference>
<organism evidence="1 2">
    <name type="scientific">Parascaris univalens</name>
    <name type="common">Nematode worm</name>
    <dbReference type="NCBI Taxonomy" id="6257"/>
    <lineage>
        <taxon>Eukaryota</taxon>
        <taxon>Metazoa</taxon>
        <taxon>Ecdysozoa</taxon>
        <taxon>Nematoda</taxon>
        <taxon>Chromadorea</taxon>
        <taxon>Rhabditida</taxon>
        <taxon>Spirurina</taxon>
        <taxon>Ascaridomorpha</taxon>
        <taxon>Ascaridoidea</taxon>
        <taxon>Ascarididae</taxon>
        <taxon>Parascaris</taxon>
    </lineage>
</organism>
<keyword evidence="1" id="KW-1185">Reference proteome</keyword>
<name>A0A915CAG2_PARUN</name>
<protein>
    <submittedName>
        <fullName evidence="2">F-box domain-containing protein</fullName>
    </submittedName>
</protein>
<dbReference type="WBParaSite" id="PgR109_g019_t04">
    <property type="protein sequence ID" value="PgR109_g019_t04"/>
    <property type="gene ID" value="PgR109_g019"/>
</dbReference>
<accession>A0A915CAG2</accession>
<reference evidence="2" key="1">
    <citation type="submission" date="2022-11" db="UniProtKB">
        <authorList>
            <consortium name="WormBaseParasite"/>
        </authorList>
    </citation>
    <scope>IDENTIFICATION</scope>
</reference>
<proteinExistence type="predicted"/>
<evidence type="ECO:0000313" key="1">
    <source>
        <dbReference type="Proteomes" id="UP000887569"/>
    </source>
</evidence>
<sequence>AFQSRISQDIDEMRYTLIRERVTCDNLPNEIIEQIVGFISPVELCTCGWEVVSSGFAAIIRTVLSRIRRLDSIDGTDREFFQQITIDDPIKDTQRTNKLHLVVNKLSPYLTNLTLNAAVFSKMLEFVPSTSDGSLLFPHLRRFHIFVGNLCGSLTSRISSGQAMRFTSELKSIEVTVNLSSESETLINCCNFKVLMKLLSYFMGTSGRWSLCLKDATRRAQGWYSPVELSELRNTAFISYVRAVIDMGISLQLLELIDDLKMSPYMIVMQKQRRFLYMYNEFKRCEHLVIRYDIGIVAPSFHSAQSAYEELKRVELVASHVLCKNDLVLYLSNAPNLVLLQILQPPHWVERVKRCTYGCFRNEDYGCFMDWGWASVPIRLPRTCLRFDCCSA</sequence>
<evidence type="ECO:0000313" key="2">
    <source>
        <dbReference type="WBParaSite" id="PgR109_g019_t04"/>
    </source>
</evidence>